<keyword evidence="1" id="KW-0472">Membrane</keyword>
<name>A0ABZ0SA82_9GAMM</name>
<keyword evidence="1" id="KW-1133">Transmembrane helix</keyword>
<keyword evidence="1" id="KW-0812">Transmembrane</keyword>
<protein>
    <submittedName>
        <fullName evidence="2">Uncharacterized protein</fullName>
    </submittedName>
</protein>
<dbReference type="EMBL" id="CP121472">
    <property type="protein sequence ID" value="WPL17449.1"/>
    <property type="molecule type" value="Genomic_DNA"/>
</dbReference>
<accession>A0ABZ0SA82</accession>
<evidence type="ECO:0000313" key="2">
    <source>
        <dbReference type="EMBL" id="WPL17449.1"/>
    </source>
</evidence>
<gene>
    <name evidence="2" type="ORF">Thiowin_02463</name>
</gene>
<keyword evidence="3" id="KW-1185">Reference proteome</keyword>
<sequence>MTRLGQQHIRALLILTGLGIGKNRAWHLFVLSLAPFLSLFFSRSCFGFAPSDQYRATRRKGLPRASMCCCLMLTCAAFMVSQTVSHSPSAALSRY</sequence>
<proteinExistence type="predicted"/>
<feature type="transmembrane region" description="Helical" evidence="1">
    <location>
        <begin position="61"/>
        <end position="80"/>
    </location>
</feature>
<dbReference type="Proteomes" id="UP001432180">
    <property type="component" value="Chromosome"/>
</dbReference>
<organism evidence="2 3">
    <name type="scientific">Thiorhodovibrio winogradskyi</name>
    <dbReference type="NCBI Taxonomy" id="77007"/>
    <lineage>
        <taxon>Bacteria</taxon>
        <taxon>Pseudomonadati</taxon>
        <taxon>Pseudomonadota</taxon>
        <taxon>Gammaproteobacteria</taxon>
        <taxon>Chromatiales</taxon>
        <taxon>Chromatiaceae</taxon>
        <taxon>Thiorhodovibrio</taxon>
    </lineage>
</organism>
<evidence type="ECO:0000256" key="1">
    <source>
        <dbReference type="SAM" id="Phobius"/>
    </source>
</evidence>
<evidence type="ECO:0000313" key="3">
    <source>
        <dbReference type="Proteomes" id="UP001432180"/>
    </source>
</evidence>
<reference evidence="2 3" key="1">
    <citation type="journal article" date="2023" name="Microorganisms">
        <title>Thiorhodovibrio frisius and Trv. litoralis spp. nov., Two Novel Members from a Clade of Fastidious Purple Sulfur Bacteria That Exhibit Unique Red-Shifted Light-Harvesting Capabilities.</title>
        <authorList>
            <person name="Methner A."/>
            <person name="Kuzyk S.B."/>
            <person name="Petersen J."/>
            <person name="Bauer S."/>
            <person name="Brinkmann H."/>
            <person name="Sichau K."/>
            <person name="Wanner G."/>
            <person name="Wolf J."/>
            <person name="Neumann-Schaal M."/>
            <person name="Henke P."/>
            <person name="Tank M."/>
            <person name="Sproer C."/>
            <person name="Bunk B."/>
            <person name="Overmann J."/>
        </authorList>
    </citation>
    <scope>NUCLEOTIDE SEQUENCE [LARGE SCALE GENOMIC DNA]</scope>
    <source>
        <strain evidence="2 3">DSM 6702</strain>
    </source>
</reference>